<dbReference type="InterPro" id="IPR011659">
    <property type="entry name" value="WD40"/>
</dbReference>
<evidence type="ECO:0000256" key="2">
    <source>
        <dbReference type="SAM" id="MobiDB-lite"/>
    </source>
</evidence>
<evidence type="ECO:0000256" key="1">
    <source>
        <dbReference type="ARBA" id="ARBA00009820"/>
    </source>
</evidence>
<accession>A0A1F7WSM0</accession>
<proteinExistence type="inferred from homology"/>
<name>A0A1F7WSM0_9BACT</name>
<feature type="region of interest" description="Disordered" evidence="2">
    <location>
        <begin position="150"/>
        <end position="174"/>
    </location>
</feature>
<feature type="compositionally biased region" description="Polar residues" evidence="2">
    <location>
        <begin position="150"/>
        <end position="167"/>
    </location>
</feature>
<comment type="similarity">
    <text evidence="1">Belongs to the TolB family.</text>
</comment>
<evidence type="ECO:0008006" key="5">
    <source>
        <dbReference type="Google" id="ProtNLM"/>
    </source>
</evidence>
<gene>
    <name evidence="3" type="ORF">A2008_00885</name>
</gene>
<dbReference type="Pfam" id="PF07676">
    <property type="entry name" value="PD40"/>
    <property type="match status" value="3"/>
</dbReference>
<protein>
    <recommendedName>
        <fullName evidence="5">Dipeptidylpeptidase IV N-terminal domain-containing protein</fullName>
    </recommendedName>
</protein>
<evidence type="ECO:0000313" key="4">
    <source>
        <dbReference type="Proteomes" id="UP000178735"/>
    </source>
</evidence>
<dbReference type="Gene3D" id="2.120.10.30">
    <property type="entry name" value="TolB, C-terminal domain"/>
    <property type="match status" value="1"/>
</dbReference>
<dbReference type="PANTHER" id="PTHR36842:SF1">
    <property type="entry name" value="PROTEIN TOLB"/>
    <property type="match status" value="1"/>
</dbReference>
<dbReference type="SUPFAM" id="SSF69304">
    <property type="entry name" value="Tricorn protease N-terminal domain"/>
    <property type="match status" value="1"/>
</dbReference>
<reference evidence="3 4" key="1">
    <citation type="journal article" date="2016" name="Nat. Commun.">
        <title>Thousands of microbial genomes shed light on interconnected biogeochemical processes in an aquifer system.</title>
        <authorList>
            <person name="Anantharaman K."/>
            <person name="Brown C.T."/>
            <person name="Hug L.A."/>
            <person name="Sharon I."/>
            <person name="Castelle C.J."/>
            <person name="Probst A.J."/>
            <person name="Thomas B.C."/>
            <person name="Singh A."/>
            <person name="Wilkins M.J."/>
            <person name="Karaoz U."/>
            <person name="Brodie E.L."/>
            <person name="Williams K.H."/>
            <person name="Hubbard S.S."/>
            <person name="Banfield J.F."/>
        </authorList>
    </citation>
    <scope>NUCLEOTIDE SEQUENCE [LARGE SCALE GENOMIC DNA]</scope>
</reference>
<dbReference type="PANTHER" id="PTHR36842">
    <property type="entry name" value="PROTEIN TOLB HOMOLOG"/>
    <property type="match status" value="1"/>
</dbReference>
<dbReference type="Proteomes" id="UP000178735">
    <property type="component" value="Unassembled WGS sequence"/>
</dbReference>
<dbReference type="STRING" id="1817813.A2008_00885"/>
<sequence>MNSDGSSQAKITLTLPGSMDRIGHPCWSPDGTKIAVTGFFSASSNIYYIKLADSTLHQLTYNVGMNMGPAWSPDGSKIVFGSSITVGLDSIYKIYVMNSDGSNQKELSASGAESFSVKYCWSPDGTKIAFSEKRAADNNYSQIYIMSSDGSAQTRLTDPSTLDNSAPSFAAPGR</sequence>
<dbReference type="EMBL" id="MGFH01000099">
    <property type="protein sequence ID" value="OGM05756.1"/>
    <property type="molecule type" value="Genomic_DNA"/>
</dbReference>
<dbReference type="InterPro" id="IPR011042">
    <property type="entry name" value="6-blade_b-propeller_TolB-like"/>
</dbReference>
<comment type="caution">
    <text evidence="3">The sequence shown here is derived from an EMBL/GenBank/DDBJ whole genome shotgun (WGS) entry which is preliminary data.</text>
</comment>
<dbReference type="AlphaFoldDB" id="A0A1F7WSM0"/>
<organism evidence="3 4">
    <name type="scientific">Candidatus Wallbacteria bacterium GWC2_49_35</name>
    <dbReference type="NCBI Taxonomy" id="1817813"/>
    <lineage>
        <taxon>Bacteria</taxon>
        <taxon>Candidatus Walliibacteriota</taxon>
    </lineage>
</organism>
<evidence type="ECO:0000313" key="3">
    <source>
        <dbReference type="EMBL" id="OGM05756.1"/>
    </source>
</evidence>